<sequence length="109" mass="11962">MKSVEIRTEAGPRLHIEPPVDYSEDFELCGNVTVQAHNTSEDRPQVGMALALSSGHLKDAEAQAAFVYLRAPAADAVVPPQRQSRAPACWFCEMRRTLIGDGNAVREIE</sequence>
<accession>A0ABQ9UL19</accession>
<gene>
    <name evidence="1" type="ORF">P7K49_023210</name>
</gene>
<protein>
    <submittedName>
        <fullName evidence="1">Uncharacterized protein</fullName>
    </submittedName>
</protein>
<keyword evidence="2" id="KW-1185">Reference proteome</keyword>
<evidence type="ECO:0000313" key="1">
    <source>
        <dbReference type="EMBL" id="KAK2097759.1"/>
    </source>
</evidence>
<dbReference type="Proteomes" id="UP001266305">
    <property type="component" value="Unassembled WGS sequence"/>
</dbReference>
<comment type="caution">
    <text evidence="1">The sequence shown here is derived from an EMBL/GenBank/DDBJ whole genome shotgun (WGS) entry which is preliminary data.</text>
</comment>
<proteinExistence type="predicted"/>
<name>A0ABQ9UL19_SAGOE</name>
<reference evidence="1 2" key="1">
    <citation type="submission" date="2023-05" db="EMBL/GenBank/DDBJ databases">
        <title>B98-5 Cell Line De Novo Hybrid Assembly: An Optical Mapping Approach.</title>
        <authorList>
            <person name="Kananen K."/>
            <person name="Auerbach J.A."/>
            <person name="Kautto E."/>
            <person name="Blachly J.S."/>
        </authorList>
    </citation>
    <scope>NUCLEOTIDE SEQUENCE [LARGE SCALE GENOMIC DNA]</scope>
    <source>
        <strain evidence="1">B95-8</strain>
        <tissue evidence="1">Cell line</tissue>
    </source>
</reference>
<evidence type="ECO:0000313" key="2">
    <source>
        <dbReference type="Proteomes" id="UP001266305"/>
    </source>
</evidence>
<organism evidence="1 2">
    <name type="scientific">Saguinus oedipus</name>
    <name type="common">Cotton-top tamarin</name>
    <name type="synonym">Oedipomidas oedipus</name>
    <dbReference type="NCBI Taxonomy" id="9490"/>
    <lineage>
        <taxon>Eukaryota</taxon>
        <taxon>Metazoa</taxon>
        <taxon>Chordata</taxon>
        <taxon>Craniata</taxon>
        <taxon>Vertebrata</taxon>
        <taxon>Euteleostomi</taxon>
        <taxon>Mammalia</taxon>
        <taxon>Eutheria</taxon>
        <taxon>Euarchontoglires</taxon>
        <taxon>Primates</taxon>
        <taxon>Haplorrhini</taxon>
        <taxon>Platyrrhini</taxon>
        <taxon>Cebidae</taxon>
        <taxon>Callitrichinae</taxon>
        <taxon>Saguinus</taxon>
    </lineage>
</organism>
<dbReference type="EMBL" id="JASSZA010000011">
    <property type="protein sequence ID" value="KAK2097759.1"/>
    <property type="molecule type" value="Genomic_DNA"/>
</dbReference>